<dbReference type="EMBL" id="BAHE01000011">
    <property type="protein sequence ID" value="GAB99997.1"/>
    <property type="molecule type" value="Genomic_DNA"/>
</dbReference>
<feature type="compositionally biased region" description="Low complexity" evidence="1">
    <location>
        <begin position="27"/>
        <end position="39"/>
    </location>
</feature>
<dbReference type="AlphaFoldDB" id="K6X6H5"/>
<organism evidence="2 3">
    <name type="scientific">Gordonia namibiensis NBRC 108229</name>
    <dbReference type="NCBI Taxonomy" id="1208314"/>
    <lineage>
        <taxon>Bacteria</taxon>
        <taxon>Bacillati</taxon>
        <taxon>Actinomycetota</taxon>
        <taxon>Actinomycetes</taxon>
        <taxon>Mycobacteriales</taxon>
        <taxon>Gordoniaceae</taxon>
        <taxon>Gordonia</taxon>
    </lineage>
</organism>
<keyword evidence="3" id="KW-1185">Reference proteome</keyword>
<protein>
    <submittedName>
        <fullName evidence="2">Uncharacterized protein</fullName>
    </submittedName>
</protein>
<accession>K6X6H5</accession>
<comment type="caution">
    <text evidence="2">The sequence shown here is derived from an EMBL/GenBank/DDBJ whole genome shotgun (WGS) entry which is preliminary data.</text>
</comment>
<dbReference type="Proteomes" id="UP000035058">
    <property type="component" value="Unassembled WGS sequence"/>
</dbReference>
<name>K6X6H5_9ACTN</name>
<evidence type="ECO:0000313" key="2">
    <source>
        <dbReference type="EMBL" id="GAB99997.1"/>
    </source>
</evidence>
<feature type="region of interest" description="Disordered" evidence="1">
    <location>
        <begin position="19"/>
        <end position="39"/>
    </location>
</feature>
<reference evidence="2 3" key="1">
    <citation type="submission" date="2012-08" db="EMBL/GenBank/DDBJ databases">
        <title>Whole genome shotgun sequence of Gordonia namibiensis NBRC 108229.</title>
        <authorList>
            <person name="Isaki-Nakamura S."/>
            <person name="Hosoyama A."/>
            <person name="Tsuchikane K."/>
            <person name="Katsumata H."/>
            <person name="Baba S."/>
            <person name="Yamazaki S."/>
            <person name="Fujita N."/>
        </authorList>
    </citation>
    <scope>NUCLEOTIDE SEQUENCE [LARGE SCALE GENOMIC DNA]</scope>
    <source>
        <strain evidence="2 3">NBRC 108229</strain>
    </source>
</reference>
<dbReference type="RefSeq" id="WP_006866222.1">
    <property type="nucleotide sequence ID" value="NZ_BAHE01000011.1"/>
</dbReference>
<sequence length="61" mass="6380">MPLTHAAIAITADQRRAELPPIKSKNATTRAAATTTERVTVADGGSKTWGATKIATMRMAA</sequence>
<gene>
    <name evidence="2" type="ORF">GONAM_11_01770</name>
</gene>
<evidence type="ECO:0000256" key="1">
    <source>
        <dbReference type="SAM" id="MobiDB-lite"/>
    </source>
</evidence>
<evidence type="ECO:0000313" key="3">
    <source>
        <dbReference type="Proteomes" id="UP000035058"/>
    </source>
</evidence>
<proteinExistence type="predicted"/>